<keyword evidence="5" id="KW-0732">Signal</keyword>
<reference evidence="10" key="1">
    <citation type="submission" date="2022-08" db="EMBL/GenBank/DDBJ databases">
        <authorList>
            <person name="Marques A."/>
        </authorList>
    </citation>
    <scope>NUCLEOTIDE SEQUENCE</scope>
    <source>
        <strain evidence="10">RhyPub2mFocal</strain>
        <tissue evidence="10">Leaves</tissue>
    </source>
</reference>
<name>A0AAV8CW93_9POAL</name>
<dbReference type="SMART" id="SM00737">
    <property type="entry name" value="ML"/>
    <property type="match status" value="1"/>
</dbReference>
<dbReference type="FunFam" id="2.60.40.770:FF:000002">
    <property type="entry name" value="putative phosphatidylglycerol/phosphatidylinositol transfer protein DDB_G0282179"/>
    <property type="match status" value="1"/>
</dbReference>
<proteinExistence type="inferred from homology"/>
<keyword evidence="8" id="KW-0812">Transmembrane</keyword>
<keyword evidence="11" id="KW-1185">Reference proteome</keyword>
<keyword evidence="6" id="KW-0445">Lipid transport</keyword>
<evidence type="ECO:0000256" key="4">
    <source>
        <dbReference type="ARBA" id="ARBA00022448"/>
    </source>
</evidence>
<evidence type="ECO:0000256" key="7">
    <source>
        <dbReference type="SAM" id="MobiDB-lite"/>
    </source>
</evidence>
<feature type="compositionally biased region" description="Polar residues" evidence="7">
    <location>
        <begin position="17"/>
        <end position="26"/>
    </location>
</feature>
<dbReference type="GO" id="GO:0032366">
    <property type="term" value="P:intracellular sterol transport"/>
    <property type="evidence" value="ECO:0007669"/>
    <property type="project" value="InterPro"/>
</dbReference>
<dbReference type="EMBL" id="JAMFTS010000004">
    <property type="protein sequence ID" value="KAJ4758895.1"/>
    <property type="molecule type" value="Genomic_DNA"/>
</dbReference>
<dbReference type="InterPro" id="IPR033917">
    <property type="entry name" value="ML_PG-PI_TP"/>
</dbReference>
<dbReference type="Proteomes" id="UP001140206">
    <property type="component" value="Chromosome 4"/>
</dbReference>
<feature type="transmembrane region" description="Helical" evidence="8">
    <location>
        <begin position="49"/>
        <end position="70"/>
    </location>
</feature>
<dbReference type="PANTHER" id="PTHR11306">
    <property type="entry name" value="NIEMANN PICK TYPE C2 PROTEIN NPC2-RELATED"/>
    <property type="match status" value="1"/>
</dbReference>
<keyword evidence="8" id="KW-1133">Transmembrane helix</keyword>
<dbReference type="SUPFAM" id="SSF81296">
    <property type="entry name" value="E set domains"/>
    <property type="match status" value="1"/>
</dbReference>
<sequence>MKNTSSAEAIPQAIGKPQTTDSTANRAKSGKVNGYNRANKRSIQGKERIMAKLVIVSLLVLASSLAASAVSVEYCNKKANYAVSVSSVDIIPNPVIRGELATFNISAYTDESLTGGKLIIDVNYFFFHVDQETHDLCEETSCPATGNFAIAHQQELPSYTPPGSYTITMKMQDSKGKLLTCISFGFSIGLLADS</sequence>
<protein>
    <submittedName>
        <fullName evidence="10">MD-2-related lipid recognition domain-containing protein / ML domain-containing protein</fullName>
    </submittedName>
</protein>
<evidence type="ECO:0000256" key="5">
    <source>
        <dbReference type="ARBA" id="ARBA00022729"/>
    </source>
</evidence>
<accession>A0AAV8CW93</accession>
<evidence type="ECO:0000259" key="9">
    <source>
        <dbReference type="SMART" id="SM00737"/>
    </source>
</evidence>
<evidence type="ECO:0000256" key="3">
    <source>
        <dbReference type="ARBA" id="ARBA00011245"/>
    </source>
</evidence>
<dbReference type="InterPro" id="IPR014756">
    <property type="entry name" value="Ig_E-set"/>
</dbReference>
<dbReference type="CDD" id="cd00917">
    <property type="entry name" value="PG-PI_TP"/>
    <property type="match status" value="1"/>
</dbReference>
<dbReference type="GO" id="GO:0032934">
    <property type="term" value="F:sterol binding"/>
    <property type="evidence" value="ECO:0007669"/>
    <property type="project" value="InterPro"/>
</dbReference>
<comment type="similarity">
    <text evidence="2">Belongs to the NPC2 family.</text>
</comment>
<keyword evidence="8" id="KW-0472">Membrane</keyword>
<evidence type="ECO:0000313" key="11">
    <source>
        <dbReference type="Proteomes" id="UP001140206"/>
    </source>
</evidence>
<evidence type="ECO:0000256" key="2">
    <source>
        <dbReference type="ARBA" id="ARBA00006370"/>
    </source>
</evidence>
<evidence type="ECO:0000256" key="6">
    <source>
        <dbReference type="ARBA" id="ARBA00023055"/>
    </source>
</evidence>
<dbReference type="Pfam" id="PF02221">
    <property type="entry name" value="E1_DerP2_DerF2"/>
    <property type="match status" value="1"/>
</dbReference>
<dbReference type="AlphaFoldDB" id="A0AAV8CW93"/>
<evidence type="ECO:0000256" key="8">
    <source>
        <dbReference type="SAM" id="Phobius"/>
    </source>
</evidence>
<evidence type="ECO:0000313" key="10">
    <source>
        <dbReference type="EMBL" id="KAJ4758895.1"/>
    </source>
</evidence>
<dbReference type="InterPro" id="IPR003172">
    <property type="entry name" value="ML_dom"/>
</dbReference>
<gene>
    <name evidence="10" type="ORF">LUZ62_069270</name>
</gene>
<feature type="region of interest" description="Disordered" evidence="7">
    <location>
        <begin position="1"/>
        <end position="37"/>
    </location>
</feature>
<organism evidence="10 11">
    <name type="scientific">Rhynchospora pubera</name>
    <dbReference type="NCBI Taxonomy" id="906938"/>
    <lineage>
        <taxon>Eukaryota</taxon>
        <taxon>Viridiplantae</taxon>
        <taxon>Streptophyta</taxon>
        <taxon>Embryophyta</taxon>
        <taxon>Tracheophyta</taxon>
        <taxon>Spermatophyta</taxon>
        <taxon>Magnoliopsida</taxon>
        <taxon>Liliopsida</taxon>
        <taxon>Poales</taxon>
        <taxon>Cyperaceae</taxon>
        <taxon>Cyperoideae</taxon>
        <taxon>Rhynchosporeae</taxon>
        <taxon>Rhynchospora</taxon>
    </lineage>
</organism>
<comment type="function">
    <text evidence="1">Catalyzes the intermembrane transfer of phosphatidylglycerol and phosphatidylinositol.</text>
</comment>
<comment type="subunit">
    <text evidence="3">Monomer.</text>
</comment>
<dbReference type="Gene3D" id="2.60.40.770">
    <property type="match status" value="1"/>
</dbReference>
<dbReference type="InterPro" id="IPR039670">
    <property type="entry name" value="NPC2-like"/>
</dbReference>
<keyword evidence="4" id="KW-0813">Transport</keyword>
<feature type="domain" description="MD-2-related lipid-recognition" evidence="9">
    <location>
        <begin position="72"/>
        <end position="186"/>
    </location>
</feature>
<comment type="caution">
    <text evidence="10">The sequence shown here is derived from an EMBL/GenBank/DDBJ whole genome shotgun (WGS) entry which is preliminary data.</text>
</comment>
<dbReference type="PANTHER" id="PTHR11306:SF0">
    <property type="entry name" value="PHOSPHATIDYLGLYCEROL_PHOSPHATIDYLINOSITOL TRANSFER PROTEIN"/>
    <property type="match status" value="1"/>
</dbReference>
<evidence type="ECO:0000256" key="1">
    <source>
        <dbReference type="ARBA" id="ARBA00002053"/>
    </source>
</evidence>